<feature type="region of interest" description="Disordered" evidence="1">
    <location>
        <begin position="320"/>
        <end position="345"/>
    </location>
</feature>
<evidence type="ECO:0000313" key="3">
    <source>
        <dbReference type="EMBL" id="PRX39363.1"/>
    </source>
</evidence>
<protein>
    <submittedName>
        <fullName evidence="3">Zn-dependent peptidase ImmA (M78 family)</fullName>
    </submittedName>
</protein>
<evidence type="ECO:0000313" key="4">
    <source>
        <dbReference type="Proteomes" id="UP000237797"/>
    </source>
</evidence>
<dbReference type="RefSeq" id="WP_170070549.1">
    <property type="nucleotide sequence ID" value="NZ_PVNE01000026.1"/>
</dbReference>
<dbReference type="Pfam" id="PF06114">
    <property type="entry name" value="Peptidase_M78"/>
    <property type="match status" value="1"/>
</dbReference>
<gene>
    <name evidence="3" type="ORF">CLV97_12671</name>
</gene>
<feature type="domain" description="IrrE N-terminal-like" evidence="2">
    <location>
        <begin position="37"/>
        <end position="150"/>
    </location>
</feature>
<reference evidence="3 4" key="1">
    <citation type="submission" date="2018-03" db="EMBL/GenBank/DDBJ databases">
        <title>Genomic Encyclopedia of Archaeal and Bacterial Type Strains, Phase II (KMG-II): from individual species to whole genera.</title>
        <authorList>
            <person name="Goeker M."/>
        </authorList>
    </citation>
    <scope>NUCLEOTIDE SEQUENCE [LARGE SCALE GENOMIC DNA]</scope>
    <source>
        <strain evidence="3 4">DSM 44946</strain>
    </source>
</reference>
<feature type="compositionally biased region" description="Basic and acidic residues" evidence="1">
    <location>
        <begin position="331"/>
        <end position="345"/>
    </location>
</feature>
<keyword evidence="4" id="KW-1185">Reference proteome</keyword>
<proteinExistence type="predicted"/>
<accession>A0A2T0LCA8</accession>
<dbReference type="Proteomes" id="UP000237797">
    <property type="component" value="Unassembled WGS sequence"/>
</dbReference>
<sequence>MELTEKSRIQTILDNAWQMIRETDIRWLPVDPFLLAERLGVRIIPARRIAKSEHFDPRSVDRERGAVLLVHREKKRFTIVLDDGPHPEELLRWTVLRELGHIRLGHADAPEEGGNLRKRSPIHVREAERFAAEVLAPLPLLRAADTTRREAIRFMCEIPDPVAEEREQALKGYDETCRAAEEWMRRQFAEYLKPVAHCASPDGHYGLLGTIKRNPEGRPMNQKHAYVETDEKGRFLFCPRCGNRNFSEDAKYCKMCGIYLFNECTNQSRFDEQIGSDGWCGRINPGDARYCEHCGAETILTQLGLLKPWQEVMIPKKEVATSRVPDPMEENDGKPIEISKDEIPF</sequence>
<evidence type="ECO:0000259" key="2">
    <source>
        <dbReference type="Pfam" id="PF06114"/>
    </source>
</evidence>
<comment type="caution">
    <text evidence="3">The sequence shown here is derived from an EMBL/GenBank/DDBJ whole genome shotgun (WGS) entry which is preliminary data.</text>
</comment>
<dbReference type="EMBL" id="PVNE01000026">
    <property type="protein sequence ID" value="PRX39363.1"/>
    <property type="molecule type" value="Genomic_DNA"/>
</dbReference>
<organism evidence="3 4">
    <name type="scientific">Planifilum fimeticola</name>
    <dbReference type="NCBI Taxonomy" id="201975"/>
    <lineage>
        <taxon>Bacteria</taxon>
        <taxon>Bacillati</taxon>
        <taxon>Bacillota</taxon>
        <taxon>Bacilli</taxon>
        <taxon>Bacillales</taxon>
        <taxon>Thermoactinomycetaceae</taxon>
        <taxon>Planifilum</taxon>
    </lineage>
</organism>
<dbReference type="AlphaFoldDB" id="A0A2T0LCA8"/>
<name>A0A2T0LCA8_9BACL</name>
<evidence type="ECO:0000256" key="1">
    <source>
        <dbReference type="SAM" id="MobiDB-lite"/>
    </source>
</evidence>
<dbReference type="InterPro" id="IPR010359">
    <property type="entry name" value="IrrE_HExxH"/>
</dbReference>